<proteinExistence type="predicted"/>
<evidence type="ECO:0000313" key="4">
    <source>
        <dbReference type="EMBL" id="CAI5447397.1"/>
    </source>
</evidence>
<dbReference type="PANTHER" id="PTHR23124">
    <property type="entry name" value="C-TYPE LECTIN DOMAIN-CONTAINING PROTEIN-RELATED-RELATED"/>
    <property type="match status" value="1"/>
</dbReference>
<dbReference type="SMART" id="SM00034">
    <property type="entry name" value="CLECT"/>
    <property type="match status" value="2"/>
</dbReference>
<feature type="chain" id="PRO_5040324035" description="C-type lectin domain-containing protein" evidence="2">
    <location>
        <begin position="21"/>
        <end position="351"/>
    </location>
</feature>
<dbReference type="OrthoDB" id="10612945at2759"/>
<dbReference type="CDD" id="cd00037">
    <property type="entry name" value="CLECT"/>
    <property type="match status" value="1"/>
</dbReference>
<protein>
    <recommendedName>
        <fullName evidence="3">C-type lectin domain-containing protein</fullName>
    </recommendedName>
</protein>
<feature type="domain" description="C-type lectin" evidence="3">
    <location>
        <begin position="201"/>
        <end position="347"/>
    </location>
</feature>
<feature type="region of interest" description="Disordered" evidence="1">
    <location>
        <begin position="179"/>
        <end position="199"/>
    </location>
</feature>
<name>A0A9P1N1D4_9PELO</name>
<dbReference type="Gene3D" id="3.10.100.10">
    <property type="entry name" value="Mannose-Binding Protein A, subunit A"/>
    <property type="match status" value="2"/>
</dbReference>
<dbReference type="InterPro" id="IPR001304">
    <property type="entry name" value="C-type_lectin-like"/>
</dbReference>
<accession>A0A9P1N1D4</accession>
<feature type="signal peptide" evidence="2">
    <location>
        <begin position="1"/>
        <end position="20"/>
    </location>
</feature>
<keyword evidence="2" id="KW-0732">Signal</keyword>
<dbReference type="InterPro" id="IPR016186">
    <property type="entry name" value="C-type_lectin-like/link_sf"/>
</dbReference>
<gene>
    <name evidence="4" type="ORF">CAMP_LOCUS10034</name>
</gene>
<dbReference type="PANTHER" id="PTHR23124:SF148">
    <property type="entry name" value="C-TYPE LECTIN DOMAIN-CONTAINING PROTEIN-RELATED"/>
    <property type="match status" value="1"/>
</dbReference>
<dbReference type="InterPro" id="IPR016187">
    <property type="entry name" value="CTDL_fold"/>
</dbReference>
<evidence type="ECO:0000313" key="5">
    <source>
        <dbReference type="Proteomes" id="UP001152747"/>
    </source>
</evidence>
<dbReference type="Proteomes" id="UP001152747">
    <property type="component" value="Unassembled WGS sequence"/>
</dbReference>
<evidence type="ECO:0000259" key="3">
    <source>
        <dbReference type="SMART" id="SM00034"/>
    </source>
</evidence>
<evidence type="ECO:0000256" key="1">
    <source>
        <dbReference type="SAM" id="MobiDB-lite"/>
    </source>
</evidence>
<organism evidence="4 5">
    <name type="scientific">Caenorhabditis angaria</name>
    <dbReference type="NCBI Taxonomy" id="860376"/>
    <lineage>
        <taxon>Eukaryota</taxon>
        <taxon>Metazoa</taxon>
        <taxon>Ecdysozoa</taxon>
        <taxon>Nematoda</taxon>
        <taxon>Chromadorea</taxon>
        <taxon>Rhabditida</taxon>
        <taxon>Rhabditina</taxon>
        <taxon>Rhabditomorpha</taxon>
        <taxon>Rhabditoidea</taxon>
        <taxon>Rhabditidae</taxon>
        <taxon>Peloderinae</taxon>
        <taxon>Caenorhabditis</taxon>
    </lineage>
</organism>
<dbReference type="AlphaFoldDB" id="A0A9P1N1D4"/>
<evidence type="ECO:0000256" key="2">
    <source>
        <dbReference type="SAM" id="SignalP"/>
    </source>
</evidence>
<keyword evidence="5" id="KW-1185">Reference proteome</keyword>
<dbReference type="EMBL" id="CANHGI010000004">
    <property type="protein sequence ID" value="CAI5447397.1"/>
    <property type="molecule type" value="Genomic_DNA"/>
</dbReference>
<feature type="compositionally biased region" description="Low complexity" evidence="1">
    <location>
        <begin position="182"/>
        <end position="195"/>
    </location>
</feature>
<sequence>MISRIFYFCLAFGSVFWVDACFPTVPVTEPSSTVAPEPSCPDGWTLFERTPTPWCMRVALGATTQSTALATCQALDSSAVVSGFQNQNEITTMMNAAIAAGSGPTNLIIGAKRTTACEGQGLTATCTATTSFEWTDGSTTGTDGFQWLPNQPDNSNGVQNFAVILVASGLLDDADGTVPEISTTSSTTTTTTTTTEAPPSCPDGWTLFDRTPTPWCMRVALGATTQSTALATCQALDPSAVISGFQNQNEITTMTNAAIAAGSGPTNLIIGAKRTTACEGQVLTATCTTTTSFEWTDGSTTGTDGFQWLAGQPDNSNGVQNFVVILVASGLMDDADGTGTRGGVVCGMNAT</sequence>
<comment type="caution">
    <text evidence="4">The sequence shown here is derived from an EMBL/GenBank/DDBJ whole genome shotgun (WGS) entry which is preliminary data.</text>
</comment>
<reference evidence="4" key="1">
    <citation type="submission" date="2022-11" db="EMBL/GenBank/DDBJ databases">
        <authorList>
            <person name="Kikuchi T."/>
        </authorList>
    </citation>
    <scope>NUCLEOTIDE SEQUENCE</scope>
    <source>
        <strain evidence="4">PS1010</strain>
    </source>
</reference>
<feature type="domain" description="C-type lectin" evidence="3">
    <location>
        <begin position="40"/>
        <end position="186"/>
    </location>
</feature>
<dbReference type="SUPFAM" id="SSF56436">
    <property type="entry name" value="C-type lectin-like"/>
    <property type="match status" value="2"/>
</dbReference>